<dbReference type="InterPro" id="IPR036420">
    <property type="entry name" value="BRCT_dom_sf"/>
</dbReference>
<dbReference type="SUPFAM" id="SSF52113">
    <property type="entry name" value="BRCT domain"/>
    <property type="match status" value="1"/>
</dbReference>
<protein>
    <recommendedName>
        <fullName evidence="3">BRCT domain-containing protein</fullName>
    </recommendedName>
</protein>
<evidence type="ECO:0000256" key="2">
    <source>
        <dbReference type="SAM" id="MobiDB-lite"/>
    </source>
</evidence>
<evidence type="ECO:0000256" key="1">
    <source>
        <dbReference type="ARBA" id="ARBA00022737"/>
    </source>
</evidence>
<evidence type="ECO:0000259" key="3">
    <source>
        <dbReference type="PROSITE" id="PS50172"/>
    </source>
</evidence>
<proteinExistence type="predicted"/>
<evidence type="ECO:0000313" key="4">
    <source>
        <dbReference type="EMBL" id="KAF5326928.1"/>
    </source>
</evidence>
<dbReference type="Proteomes" id="UP000567179">
    <property type="component" value="Unassembled WGS sequence"/>
</dbReference>
<gene>
    <name evidence="4" type="ORF">D9619_004298</name>
</gene>
<dbReference type="SMART" id="SM00292">
    <property type="entry name" value="BRCT"/>
    <property type="match status" value="1"/>
</dbReference>
<feature type="compositionally biased region" description="Polar residues" evidence="2">
    <location>
        <begin position="8"/>
        <end position="22"/>
    </location>
</feature>
<dbReference type="Pfam" id="PF12738">
    <property type="entry name" value="PTCB-BRCT"/>
    <property type="match status" value="1"/>
</dbReference>
<keyword evidence="5" id="KW-1185">Reference proteome</keyword>
<dbReference type="OrthoDB" id="251770at2759"/>
<dbReference type="GO" id="GO:0007095">
    <property type="term" value="P:mitotic G2 DNA damage checkpoint signaling"/>
    <property type="evidence" value="ECO:0007669"/>
    <property type="project" value="TreeGrafter"/>
</dbReference>
<dbReference type="PANTHER" id="PTHR13561:SF20">
    <property type="entry name" value="DNA TOPOISOMERASE 2-BINDING PROTEIN 1"/>
    <property type="match status" value="1"/>
</dbReference>
<dbReference type="EMBL" id="JAACJJ010000014">
    <property type="protein sequence ID" value="KAF5326928.1"/>
    <property type="molecule type" value="Genomic_DNA"/>
</dbReference>
<dbReference type="PANTHER" id="PTHR13561">
    <property type="entry name" value="DNA REPLICATION REGULATOR DPB11-RELATED"/>
    <property type="match status" value="1"/>
</dbReference>
<comment type="caution">
    <text evidence="4">The sequence shown here is derived from an EMBL/GenBank/DDBJ whole genome shotgun (WGS) entry which is preliminary data.</text>
</comment>
<dbReference type="GO" id="GO:0006270">
    <property type="term" value="P:DNA replication initiation"/>
    <property type="evidence" value="ECO:0007669"/>
    <property type="project" value="TreeGrafter"/>
</dbReference>
<dbReference type="AlphaFoldDB" id="A0A8H5BPF8"/>
<keyword evidence="1" id="KW-0677">Repeat</keyword>
<accession>A0A8H5BPF8</accession>
<name>A0A8H5BPF8_9AGAR</name>
<dbReference type="InterPro" id="IPR001357">
    <property type="entry name" value="BRCT_dom"/>
</dbReference>
<reference evidence="4 5" key="1">
    <citation type="journal article" date="2020" name="ISME J.">
        <title>Uncovering the hidden diversity of litter-decomposition mechanisms in mushroom-forming fungi.</title>
        <authorList>
            <person name="Floudas D."/>
            <person name="Bentzer J."/>
            <person name="Ahren D."/>
            <person name="Johansson T."/>
            <person name="Persson P."/>
            <person name="Tunlid A."/>
        </authorList>
    </citation>
    <scope>NUCLEOTIDE SEQUENCE [LARGE SCALE GENOMIC DNA]</scope>
    <source>
        <strain evidence="4 5">CBS 101986</strain>
    </source>
</reference>
<dbReference type="CDD" id="cd00027">
    <property type="entry name" value="BRCT"/>
    <property type="match status" value="1"/>
</dbReference>
<organism evidence="4 5">
    <name type="scientific">Psilocybe cf. subviscida</name>
    <dbReference type="NCBI Taxonomy" id="2480587"/>
    <lineage>
        <taxon>Eukaryota</taxon>
        <taxon>Fungi</taxon>
        <taxon>Dikarya</taxon>
        <taxon>Basidiomycota</taxon>
        <taxon>Agaricomycotina</taxon>
        <taxon>Agaricomycetes</taxon>
        <taxon>Agaricomycetidae</taxon>
        <taxon>Agaricales</taxon>
        <taxon>Agaricineae</taxon>
        <taxon>Strophariaceae</taxon>
        <taxon>Psilocybe</taxon>
    </lineage>
</organism>
<feature type="domain" description="BRCT" evidence="3">
    <location>
        <begin position="33"/>
        <end position="107"/>
    </location>
</feature>
<evidence type="ECO:0000313" key="5">
    <source>
        <dbReference type="Proteomes" id="UP000567179"/>
    </source>
</evidence>
<dbReference type="GO" id="GO:0033314">
    <property type="term" value="P:mitotic DNA replication checkpoint signaling"/>
    <property type="evidence" value="ECO:0007669"/>
    <property type="project" value="TreeGrafter"/>
</dbReference>
<sequence length="140" mass="15457">MKRRGNKSNKFTVSSFGQQTRTPADDSEAFVDTCPRPMTDVVIYATGITDKLTLFKQAVELGATCTLAFTDRVTHLIAVDHGGAKYMCALERKIPIVKPSWITDNYQIWLRGDDVDAEATLTTHRLPIVSGVDLDPSHSS</sequence>
<dbReference type="Gene3D" id="3.40.50.10190">
    <property type="entry name" value="BRCT domain"/>
    <property type="match status" value="1"/>
</dbReference>
<dbReference type="PROSITE" id="PS50172">
    <property type="entry name" value="BRCT"/>
    <property type="match status" value="1"/>
</dbReference>
<feature type="region of interest" description="Disordered" evidence="2">
    <location>
        <begin position="1"/>
        <end position="29"/>
    </location>
</feature>